<evidence type="ECO:0000256" key="3">
    <source>
        <dbReference type="ARBA" id="ARBA00023242"/>
    </source>
</evidence>
<dbReference type="Proteomes" id="UP001309876">
    <property type="component" value="Unassembled WGS sequence"/>
</dbReference>
<comment type="subcellular location">
    <subcellularLocation>
        <location evidence="1">Nucleus</location>
    </subcellularLocation>
</comment>
<sequence length="218" mass="24663">MTVYSYGVNLLKDIASTFSSISAKDDYGEDSWLTPYHQAFHETLIREWSSIDSHRMNKYLLLVRFVVREIFTICFRPLFGTRTGEKDQLPEKREEEGKIEARHRAKSIMATMEASGPLNRTDRKIPDGLRLHLLDVFPEELFTAYTAAEEGSATTEEDAALNAPDQHILGMMLEIFKAPITAMAESNSGAQKHVRQRAKEALQHLAEREAEAFESIGG</sequence>
<comment type="caution">
    <text evidence="4">The sequence shown here is derived from an EMBL/GenBank/DDBJ whole genome shotgun (WGS) entry which is preliminary data.</text>
</comment>
<comment type="similarity">
    <text evidence="2">Belongs to the RRP1 family.</text>
</comment>
<gene>
    <name evidence="4" type="ORF">LTR05_001097</name>
</gene>
<reference evidence="4 5" key="1">
    <citation type="submission" date="2023-08" db="EMBL/GenBank/DDBJ databases">
        <title>Black Yeasts Isolated from many extreme environments.</title>
        <authorList>
            <person name="Coleine C."/>
            <person name="Stajich J.E."/>
            <person name="Selbmann L."/>
        </authorList>
    </citation>
    <scope>NUCLEOTIDE SEQUENCE [LARGE SCALE GENOMIC DNA]</scope>
    <source>
        <strain evidence="4 5">CCFEE 5910</strain>
    </source>
</reference>
<dbReference type="AlphaFoldDB" id="A0AAN7T731"/>
<accession>A0AAN7T731</accession>
<dbReference type="GO" id="GO:0030688">
    <property type="term" value="C:preribosome, small subunit precursor"/>
    <property type="evidence" value="ECO:0007669"/>
    <property type="project" value="InterPro"/>
</dbReference>
<evidence type="ECO:0000256" key="2">
    <source>
        <dbReference type="ARBA" id="ARBA00006374"/>
    </source>
</evidence>
<keyword evidence="5" id="KW-1185">Reference proteome</keyword>
<organism evidence="4 5">
    <name type="scientific">Lithohypha guttulata</name>
    <dbReference type="NCBI Taxonomy" id="1690604"/>
    <lineage>
        <taxon>Eukaryota</taxon>
        <taxon>Fungi</taxon>
        <taxon>Dikarya</taxon>
        <taxon>Ascomycota</taxon>
        <taxon>Pezizomycotina</taxon>
        <taxon>Eurotiomycetes</taxon>
        <taxon>Chaetothyriomycetidae</taxon>
        <taxon>Chaetothyriales</taxon>
        <taxon>Trichomeriaceae</taxon>
        <taxon>Lithohypha</taxon>
    </lineage>
</organism>
<dbReference type="GO" id="GO:0005634">
    <property type="term" value="C:nucleus"/>
    <property type="evidence" value="ECO:0007669"/>
    <property type="project" value="UniProtKB-SubCell"/>
</dbReference>
<keyword evidence="3" id="KW-0539">Nucleus</keyword>
<evidence type="ECO:0000313" key="4">
    <source>
        <dbReference type="EMBL" id="KAK5090919.1"/>
    </source>
</evidence>
<name>A0AAN7T731_9EURO</name>
<evidence type="ECO:0000256" key="1">
    <source>
        <dbReference type="ARBA" id="ARBA00004123"/>
    </source>
</evidence>
<evidence type="ECO:0000313" key="5">
    <source>
        <dbReference type="Proteomes" id="UP001309876"/>
    </source>
</evidence>
<protein>
    <submittedName>
        <fullName evidence="4">Uncharacterized protein</fullName>
    </submittedName>
</protein>
<proteinExistence type="inferred from homology"/>
<dbReference type="EMBL" id="JAVRRJ010000001">
    <property type="protein sequence ID" value="KAK5090919.1"/>
    <property type="molecule type" value="Genomic_DNA"/>
</dbReference>
<dbReference type="GO" id="GO:0006364">
    <property type="term" value="P:rRNA processing"/>
    <property type="evidence" value="ECO:0007669"/>
    <property type="project" value="InterPro"/>
</dbReference>
<dbReference type="Pfam" id="PF05997">
    <property type="entry name" value="Nop52"/>
    <property type="match status" value="1"/>
</dbReference>
<dbReference type="InterPro" id="IPR010301">
    <property type="entry name" value="RRP1"/>
</dbReference>